<gene>
    <name evidence="1" type="ORF">MNBD_GAMMA12-3573</name>
</gene>
<dbReference type="EMBL" id="UOFL01000023">
    <property type="protein sequence ID" value="VAW71564.1"/>
    <property type="molecule type" value="Genomic_DNA"/>
</dbReference>
<sequence length="425" mass="47723">MDFKLRHLMLLMFILILSKQAIAANVNYTARSSVGYSDNITRTGIAANQLKDSIASIGGTLSIVDESSTNDFILDMSADYVDYRNNTFEEEIIANIALASNFSLVDDSFTWTLDGYYGQQAISAFTVVTPNNLQNTGFVSTGPNLVFRFTDLDSLTLGYRYRDFYAEQTPSDYQSNVFSAVLARRLSPLHTLSFNIETENLTYDDPFISSFADFENLQYTIALTGASRTNQYGIEFGVINVKFDTGTRGDNDVYRLFFNRDMNSSNTLSLQLSRTVENGARAVTGIIPGVVTTGLFANDLAQFSYGYNRGGLQIDFNSTYSDQDFITQNSQDRKNLNNSISFLYGTPRNIQVGLSYNRLERDFYTTGIINNEDTITLTLEKQIFTNIIIGGTYINFTRKTTNVNVPVSDIEENRVILTLRYLGRI</sequence>
<accession>A0A3B0YRS9</accession>
<protein>
    <submittedName>
        <fullName evidence="1">Uncharacterized protein</fullName>
    </submittedName>
</protein>
<reference evidence="1" key="1">
    <citation type="submission" date="2018-06" db="EMBL/GenBank/DDBJ databases">
        <authorList>
            <person name="Zhirakovskaya E."/>
        </authorList>
    </citation>
    <scope>NUCLEOTIDE SEQUENCE</scope>
</reference>
<proteinExistence type="predicted"/>
<evidence type="ECO:0000313" key="1">
    <source>
        <dbReference type="EMBL" id="VAW71564.1"/>
    </source>
</evidence>
<organism evidence="1">
    <name type="scientific">hydrothermal vent metagenome</name>
    <dbReference type="NCBI Taxonomy" id="652676"/>
    <lineage>
        <taxon>unclassified sequences</taxon>
        <taxon>metagenomes</taxon>
        <taxon>ecological metagenomes</taxon>
    </lineage>
</organism>
<dbReference type="AlphaFoldDB" id="A0A3B0YRS9"/>
<name>A0A3B0YRS9_9ZZZZ</name>